<sequence>MLRAMWPSINNILNHLPASSGTTSKDLMALTGILTLVYPDFFWSRFRRLVYSAVSTAATALEGSELVYTGNSVFSPLDSVSYLRGLTTQREQQRFNINSSSPSPSTSSLTWSYPALKQCMRSAPDTVISFFQKPPTTIYAAVYGPAIIIEGRRMAANDIENDGKTDNAERKGARARN</sequence>
<gene>
    <name evidence="1" type="ORF">K435DRAFT_973297</name>
</gene>
<evidence type="ECO:0000313" key="2">
    <source>
        <dbReference type="Proteomes" id="UP000297245"/>
    </source>
</evidence>
<evidence type="ECO:0000313" key="1">
    <source>
        <dbReference type="EMBL" id="THU79003.1"/>
    </source>
</evidence>
<proteinExistence type="predicted"/>
<name>A0A4S8KTE0_DENBC</name>
<dbReference type="AlphaFoldDB" id="A0A4S8KTE0"/>
<dbReference type="Proteomes" id="UP000297245">
    <property type="component" value="Unassembled WGS sequence"/>
</dbReference>
<accession>A0A4S8KTE0</accession>
<reference evidence="1 2" key="1">
    <citation type="journal article" date="2019" name="Nat. Ecol. Evol.">
        <title>Megaphylogeny resolves global patterns of mushroom evolution.</title>
        <authorList>
            <person name="Varga T."/>
            <person name="Krizsan K."/>
            <person name="Foldi C."/>
            <person name="Dima B."/>
            <person name="Sanchez-Garcia M."/>
            <person name="Sanchez-Ramirez S."/>
            <person name="Szollosi G.J."/>
            <person name="Szarkandi J.G."/>
            <person name="Papp V."/>
            <person name="Albert L."/>
            <person name="Andreopoulos W."/>
            <person name="Angelini C."/>
            <person name="Antonin V."/>
            <person name="Barry K.W."/>
            <person name="Bougher N.L."/>
            <person name="Buchanan P."/>
            <person name="Buyck B."/>
            <person name="Bense V."/>
            <person name="Catcheside P."/>
            <person name="Chovatia M."/>
            <person name="Cooper J."/>
            <person name="Damon W."/>
            <person name="Desjardin D."/>
            <person name="Finy P."/>
            <person name="Geml J."/>
            <person name="Haridas S."/>
            <person name="Hughes K."/>
            <person name="Justo A."/>
            <person name="Karasinski D."/>
            <person name="Kautmanova I."/>
            <person name="Kiss B."/>
            <person name="Kocsube S."/>
            <person name="Kotiranta H."/>
            <person name="LaButti K.M."/>
            <person name="Lechner B.E."/>
            <person name="Liimatainen K."/>
            <person name="Lipzen A."/>
            <person name="Lukacs Z."/>
            <person name="Mihaltcheva S."/>
            <person name="Morgado L.N."/>
            <person name="Niskanen T."/>
            <person name="Noordeloos M.E."/>
            <person name="Ohm R.A."/>
            <person name="Ortiz-Santana B."/>
            <person name="Ovrebo C."/>
            <person name="Racz N."/>
            <person name="Riley R."/>
            <person name="Savchenko A."/>
            <person name="Shiryaev A."/>
            <person name="Soop K."/>
            <person name="Spirin V."/>
            <person name="Szebenyi C."/>
            <person name="Tomsovsky M."/>
            <person name="Tulloss R.E."/>
            <person name="Uehling J."/>
            <person name="Grigoriev I.V."/>
            <person name="Vagvolgyi C."/>
            <person name="Papp T."/>
            <person name="Martin F.M."/>
            <person name="Miettinen O."/>
            <person name="Hibbett D.S."/>
            <person name="Nagy L.G."/>
        </authorList>
    </citation>
    <scope>NUCLEOTIDE SEQUENCE [LARGE SCALE GENOMIC DNA]</scope>
    <source>
        <strain evidence="1 2">CBS 962.96</strain>
    </source>
</reference>
<organism evidence="1 2">
    <name type="scientific">Dendrothele bispora (strain CBS 962.96)</name>
    <dbReference type="NCBI Taxonomy" id="1314807"/>
    <lineage>
        <taxon>Eukaryota</taxon>
        <taxon>Fungi</taxon>
        <taxon>Dikarya</taxon>
        <taxon>Basidiomycota</taxon>
        <taxon>Agaricomycotina</taxon>
        <taxon>Agaricomycetes</taxon>
        <taxon>Agaricomycetidae</taxon>
        <taxon>Agaricales</taxon>
        <taxon>Agaricales incertae sedis</taxon>
        <taxon>Dendrothele</taxon>
    </lineage>
</organism>
<dbReference type="EMBL" id="ML180094">
    <property type="protein sequence ID" value="THU79003.1"/>
    <property type="molecule type" value="Genomic_DNA"/>
</dbReference>
<protein>
    <submittedName>
        <fullName evidence="1">Uncharacterized protein</fullName>
    </submittedName>
</protein>
<keyword evidence="2" id="KW-1185">Reference proteome</keyword>